<dbReference type="SUPFAM" id="SSF55729">
    <property type="entry name" value="Acyl-CoA N-acyltransferases (Nat)"/>
    <property type="match status" value="1"/>
</dbReference>
<dbReference type="InterPro" id="IPR050832">
    <property type="entry name" value="Bact_Acetyltransf"/>
</dbReference>
<comment type="caution">
    <text evidence="4">The sequence shown here is derived from an EMBL/GenBank/DDBJ whole genome shotgun (WGS) entry which is preliminary data.</text>
</comment>
<evidence type="ECO:0000313" key="4">
    <source>
        <dbReference type="EMBL" id="GIH14107.1"/>
    </source>
</evidence>
<sequence>MRGRPVPASGMLTIRRFRDPDAPVLWALNALPNIGATADGSIPLPLPPAAAPPVGFPDLADVTRSFVHTGGDFLVGELDGHLVAMGGIRPGTGGVAEVLRIRVHPATRRRGIGRALMTGLERRAVELGMRGTHLDTATNQPEAMAFYESLGYREIGREHRPEWTWTLVYYAKTLEPPPGS</sequence>
<dbReference type="InterPro" id="IPR000182">
    <property type="entry name" value="GNAT_dom"/>
</dbReference>
<dbReference type="PANTHER" id="PTHR43877:SF5">
    <property type="entry name" value="BLL8307 PROTEIN"/>
    <property type="match status" value="1"/>
</dbReference>
<gene>
    <name evidence="4" type="ORF">Raf01_22790</name>
</gene>
<dbReference type="AlphaFoldDB" id="A0A8J3QQV5"/>
<proteinExistence type="predicted"/>
<dbReference type="PANTHER" id="PTHR43877">
    <property type="entry name" value="AMINOALKYLPHOSPHONATE N-ACETYLTRANSFERASE-RELATED-RELATED"/>
    <property type="match status" value="1"/>
</dbReference>
<feature type="domain" description="N-acetyltransferase" evidence="3">
    <location>
        <begin position="12"/>
        <end position="175"/>
    </location>
</feature>
<organism evidence="4 5">
    <name type="scientific">Rugosimonospora africana</name>
    <dbReference type="NCBI Taxonomy" id="556532"/>
    <lineage>
        <taxon>Bacteria</taxon>
        <taxon>Bacillati</taxon>
        <taxon>Actinomycetota</taxon>
        <taxon>Actinomycetes</taxon>
        <taxon>Micromonosporales</taxon>
        <taxon>Micromonosporaceae</taxon>
        <taxon>Rugosimonospora</taxon>
    </lineage>
</organism>
<keyword evidence="1" id="KW-0808">Transferase</keyword>
<dbReference type="EMBL" id="BONZ01000021">
    <property type="protein sequence ID" value="GIH14107.1"/>
    <property type="molecule type" value="Genomic_DNA"/>
</dbReference>
<accession>A0A8J3QQV5</accession>
<dbReference type="Gene3D" id="3.40.630.30">
    <property type="match status" value="1"/>
</dbReference>
<evidence type="ECO:0000256" key="2">
    <source>
        <dbReference type="ARBA" id="ARBA00023315"/>
    </source>
</evidence>
<keyword evidence="2" id="KW-0012">Acyltransferase</keyword>
<dbReference type="InterPro" id="IPR016181">
    <property type="entry name" value="Acyl_CoA_acyltransferase"/>
</dbReference>
<evidence type="ECO:0000256" key="1">
    <source>
        <dbReference type="ARBA" id="ARBA00022679"/>
    </source>
</evidence>
<dbReference type="PROSITE" id="PS51186">
    <property type="entry name" value="GNAT"/>
    <property type="match status" value="1"/>
</dbReference>
<dbReference type="CDD" id="cd04301">
    <property type="entry name" value="NAT_SF"/>
    <property type="match status" value="1"/>
</dbReference>
<dbReference type="Pfam" id="PF00583">
    <property type="entry name" value="Acetyltransf_1"/>
    <property type="match status" value="1"/>
</dbReference>
<dbReference type="Proteomes" id="UP000642748">
    <property type="component" value="Unassembled WGS sequence"/>
</dbReference>
<reference evidence="4" key="1">
    <citation type="submission" date="2021-01" db="EMBL/GenBank/DDBJ databases">
        <title>Whole genome shotgun sequence of Rugosimonospora africana NBRC 104875.</title>
        <authorList>
            <person name="Komaki H."/>
            <person name="Tamura T."/>
        </authorList>
    </citation>
    <scope>NUCLEOTIDE SEQUENCE</scope>
    <source>
        <strain evidence="4">NBRC 104875</strain>
    </source>
</reference>
<evidence type="ECO:0000313" key="5">
    <source>
        <dbReference type="Proteomes" id="UP000642748"/>
    </source>
</evidence>
<name>A0A8J3QQV5_9ACTN</name>
<dbReference type="GO" id="GO:0016747">
    <property type="term" value="F:acyltransferase activity, transferring groups other than amino-acyl groups"/>
    <property type="evidence" value="ECO:0007669"/>
    <property type="project" value="InterPro"/>
</dbReference>
<evidence type="ECO:0000259" key="3">
    <source>
        <dbReference type="PROSITE" id="PS51186"/>
    </source>
</evidence>
<keyword evidence="5" id="KW-1185">Reference proteome</keyword>
<protein>
    <recommendedName>
        <fullName evidence="3">N-acetyltransferase domain-containing protein</fullName>
    </recommendedName>
</protein>